<dbReference type="EMBL" id="JAQQFN010000028">
    <property type="protein sequence ID" value="MFL9887506.1"/>
    <property type="molecule type" value="Genomic_DNA"/>
</dbReference>
<sequence length="78" mass="8897">MLTDDVASFMMVNDQDAKAAWSFTALRELTHIWQRQTGISGGFHEQRAEKFSNDVASRVLLADLSSIHSHRPERTSRH</sequence>
<dbReference type="RefSeq" id="WP_153141715.1">
    <property type="nucleotide sequence ID" value="NZ_JAQQFH010000030.1"/>
</dbReference>
<proteinExistence type="predicted"/>
<evidence type="ECO:0000313" key="2">
    <source>
        <dbReference type="Proteomes" id="UP001629249"/>
    </source>
</evidence>
<evidence type="ECO:0000313" key="1">
    <source>
        <dbReference type="EMBL" id="MFL9887506.1"/>
    </source>
</evidence>
<protein>
    <submittedName>
        <fullName evidence="1">Uncharacterized protein</fullName>
    </submittedName>
</protein>
<name>A0ABW8ZZ39_9BURK</name>
<comment type="caution">
    <text evidence="1">The sequence shown here is derived from an EMBL/GenBank/DDBJ whole genome shotgun (WGS) entry which is preliminary data.</text>
</comment>
<organism evidence="1 2">
    <name type="scientific">Paraburkholderia agricolaris</name>
    <dbReference type="NCBI Taxonomy" id="2152888"/>
    <lineage>
        <taxon>Bacteria</taxon>
        <taxon>Pseudomonadati</taxon>
        <taxon>Pseudomonadota</taxon>
        <taxon>Betaproteobacteria</taxon>
        <taxon>Burkholderiales</taxon>
        <taxon>Burkholderiaceae</taxon>
        <taxon>Paraburkholderia</taxon>
    </lineage>
</organism>
<keyword evidence="2" id="KW-1185">Reference proteome</keyword>
<gene>
    <name evidence="1" type="ORF">PQR66_31040</name>
</gene>
<reference evidence="1 2" key="1">
    <citation type="journal article" date="2024" name="Chem. Sci.">
        <title>Discovery of megapolipeptins by genome mining of a Burkholderiales bacteria collection.</title>
        <authorList>
            <person name="Paulo B.S."/>
            <person name="Recchia M.J.J."/>
            <person name="Lee S."/>
            <person name="Fergusson C.H."/>
            <person name="Romanowski S.B."/>
            <person name="Hernandez A."/>
            <person name="Krull N."/>
            <person name="Liu D.Y."/>
            <person name="Cavanagh H."/>
            <person name="Bos A."/>
            <person name="Gray C.A."/>
            <person name="Murphy B.T."/>
            <person name="Linington R.G."/>
            <person name="Eustaquio A.S."/>
        </authorList>
    </citation>
    <scope>NUCLEOTIDE SEQUENCE [LARGE SCALE GENOMIC DNA]</scope>
    <source>
        <strain evidence="1 2">RL16-012-BIC-B</strain>
    </source>
</reference>
<dbReference type="Proteomes" id="UP001629249">
    <property type="component" value="Unassembled WGS sequence"/>
</dbReference>
<accession>A0ABW8ZZ39</accession>